<dbReference type="InterPro" id="IPR010982">
    <property type="entry name" value="Lambda_DNA-bd_dom_sf"/>
</dbReference>
<dbReference type="PANTHER" id="PTHR46558:SF4">
    <property type="entry name" value="DNA-BIDING PHAGE PROTEIN"/>
    <property type="match status" value="1"/>
</dbReference>
<dbReference type="SUPFAM" id="SSF47413">
    <property type="entry name" value="lambda repressor-like DNA-binding domains"/>
    <property type="match status" value="1"/>
</dbReference>
<organism evidence="3 4">
    <name type="scientific">Clostridium diolis</name>
    <dbReference type="NCBI Taxonomy" id="223919"/>
    <lineage>
        <taxon>Bacteria</taxon>
        <taxon>Bacillati</taxon>
        <taxon>Bacillota</taxon>
        <taxon>Clostridia</taxon>
        <taxon>Eubacteriales</taxon>
        <taxon>Clostridiaceae</taxon>
        <taxon>Clostridium</taxon>
    </lineage>
</organism>
<dbReference type="PANTHER" id="PTHR46558">
    <property type="entry name" value="TRACRIPTIONAL REGULATORY PROTEIN-RELATED-RELATED"/>
    <property type="match status" value="1"/>
</dbReference>
<protein>
    <recommendedName>
        <fullName evidence="2">HTH cro/C1-type domain-containing protein</fullName>
    </recommendedName>
</protein>
<evidence type="ECO:0000259" key="2">
    <source>
        <dbReference type="PROSITE" id="PS50943"/>
    </source>
</evidence>
<dbReference type="EMBL" id="BJLA01000002">
    <property type="protein sequence ID" value="GEA30231.1"/>
    <property type="molecule type" value="Genomic_DNA"/>
</dbReference>
<gene>
    <name evidence="3" type="ORF">CDIOL_11540</name>
</gene>
<name>A0AAV3V7B4_9CLOT</name>
<sequence>MKNKLLLLRNKNSLTQQDVAKAIKKTTSYYGMLEVGKRNPSIEVAYALANFYKVTIEELFFNQQYNKTLV</sequence>
<accession>A0AAV3V7B4</accession>
<dbReference type="Proteomes" id="UP000325212">
    <property type="component" value="Unassembled WGS sequence"/>
</dbReference>
<dbReference type="RefSeq" id="WP_039773924.1">
    <property type="nucleotide sequence ID" value="NZ_BJLA01000002.1"/>
</dbReference>
<evidence type="ECO:0000313" key="4">
    <source>
        <dbReference type="Proteomes" id="UP000325212"/>
    </source>
</evidence>
<dbReference type="GO" id="GO:0003677">
    <property type="term" value="F:DNA binding"/>
    <property type="evidence" value="ECO:0007669"/>
    <property type="project" value="UniProtKB-KW"/>
</dbReference>
<dbReference type="InterPro" id="IPR001387">
    <property type="entry name" value="Cro/C1-type_HTH"/>
</dbReference>
<dbReference type="Pfam" id="PF01381">
    <property type="entry name" value="HTH_3"/>
    <property type="match status" value="1"/>
</dbReference>
<proteinExistence type="predicted"/>
<dbReference type="PROSITE" id="PS50943">
    <property type="entry name" value="HTH_CROC1"/>
    <property type="match status" value="1"/>
</dbReference>
<dbReference type="CDD" id="cd00093">
    <property type="entry name" value="HTH_XRE"/>
    <property type="match status" value="1"/>
</dbReference>
<keyword evidence="1" id="KW-0238">DNA-binding</keyword>
<feature type="domain" description="HTH cro/C1-type" evidence="2">
    <location>
        <begin position="5"/>
        <end position="59"/>
    </location>
</feature>
<keyword evidence="4" id="KW-1185">Reference proteome</keyword>
<dbReference type="SMART" id="SM00530">
    <property type="entry name" value="HTH_XRE"/>
    <property type="match status" value="1"/>
</dbReference>
<comment type="caution">
    <text evidence="3">The sequence shown here is derived from an EMBL/GenBank/DDBJ whole genome shotgun (WGS) entry which is preliminary data.</text>
</comment>
<reference evidence="3 4" key="1">
    <citation type="submission" date="2019-06" db="EMBL/GenBank/DDBJ databases">
        <title>Draft genome sequence of Clostridium diolis DSM 15410.</title>
        <authorList>
            <person name="Kobayashi H."/>
            <person name="Tanizawa Y."/>
            <person name="Tohno M."/>
        </authorList>
    </citation>
    <scope>NUCLEOTIDE SEQUENCE [LARGE SCALE GENOMIC DNA]</scope>
    <source>
        <strain evidence="3 4">DSM 15410</strain>
    </source>
</reference>
<dbReference type="AlphaFoldDB" id="A0AAV3V7B4"/>
<evidence type="ECO:0000313" key="3">
    <source>
        <dbReference type="EMBL" id="GEA30231.1"/>
    </source>
</evidence>
<dbReference type="Gene3D" id="1.10.260.40">
    <property type="entry name" value="lambda repressor-like DNA-binding domains"/>
    <property type="match status" value="1"/>
</dbReference>
<evidence type="ECO:0000256" key="1">
    <source>
        <dbReference type="ARBA" id="ARBA00023125"/>
    </source>
</evidence>